<evidence type="ECO:0000256" key="2">
    <source>
        <dbReference type="ARBA" id="ARBA00005189"/>
    </source>
</evidence>
<dbReference type="Gene3D" id="3.30.559.10">
    <property type="entry name" value="Chloramphenicol acetyltransferase-like domain"/>
    <property type="match status" value="1"/>
</dbReference>
<dbReference type="PANTHER" id="PTHR31650">
    <property type="entry name" value="O-ACYLTRANSFERASE (WSD1-LIKE) FAMILY PROTEIN"/>
    <property type="match status" value="1"/>
</dbReference>
<dbReference type="InterPro" id="IPR004255">
    <property type="entry name" value="O-acyltransferase_WSD1_N"/>
</dbReference>
<evidence type="ECO:0000256" key="1">
    <source>
        <dbReference type="ARBA" id="ARBA00004771"/>
    </source>
</evidence>
<protein>
    <recommendedName>
        <fullName evidence="4 11">Diacylglycerol O-acyltransferase</fullName>
        <ecNumber evidence="4 11">2.3.1.20</ecNumber>
    </recommendedName>
</protein>
<dbReference type="EC" id="2.3.1.20" evidence="4 11"/>
<organism evidence="14 15">
    <name type="scientific">Nocardia amamiensis</name>
    <dbReference type="NCBI Taxonomy" id="404578"/>
    <lineage>
        <taxon>Bacteria</taxon>
        <taxon>Bacillati</taxon>
        <taxon>Actinomycetota</taxon>
        <taxon>Actinomycetes</taxon>
        <taxon>Mycobacteriales</taxon>
        <taxon>Nocardiaceae</taxon>
        <taxon>Nocardia</taxon>
    </lineage>
</organism>
<comment type="catalytic activity">
    <reaction evidence="10 11">
        <text>an acyl-CoA + a 1,2-diacyl-sn-glycerol = a triacyl-sn-glycerol + CoA</text>
        <dbReference type="Rhea" id="RHEA:10868"/>
        <dbReference type="ChEBI" id="CHEBI:17815"/>
        <dbReference type="ChEBI" id="CHEBI:57287"/>
        <dbReference type="ChEBI" id="CHEBI:58342"/>
        <dbReference type="ChEBI" id="CHEBI:64615"/>
        <dbReference type="EC" id="2.3.1.20"/>
    </reaction>
</comment>
<dbReference type="Proteomes" id="UP000702209">
    <property type="component" value="Unassembled WGS sequence"/>
</dbReference>
<sequence length="455" mass="49746">MTELRPLDSGFIELEDADRHISLGIGAVAIISGTPPSRDDLIGVLAKGVEQNVRLRQKVRRAPLDLATPVWEDDPNFDLAHHIRWTALPAPGDEPALCELVATELEERLDRDHPLWQAVVVEHLAGDRWALIVKAHHSLVDGVSGISVFENLCDPVAPETVEAAPASRVRTAMEWLDVARQGFRLPVVMPRYLMGVARSLAPLAAAVVSPTAQCSLNGPIGRQRRYVVARAALPEVRAIGRAFGATVNDVVLTAVAAAYRDLLLSRNERPSPDKLRILVPVSMRSTEGKYTLANHVSAMLPFLPINVADPVERLEVIHARMTKHKSRGEARAESSMLELAGRLPFAPMAWGIRLLARFPQRSVGALATNVPGPRHELTIGGRRVLELLPAVPIAMRLRTAIAILSYADHLTFGITGDYDTAPDIAVIADGIGREIQRLLEHAEVRRLARPEAARE</sequence>
<accession>A0ABS0CZI5</accession>
<name>A0ABS0CZI5_9NOCA</name>
<keyword evidence="9 11" id="KW-0012">Acyltransferase</keyword>
<reference evidence="14 15" key="1">
    <citation type="submission" date="2020-10" db="EMBL/GenBank/DDBJ databases">
        <title>Identification of Nocardia species via Next-generation sequencing and recognition of intraspecies genetic diversity.</title>
        <authorList>
            <person name="Li P."/>
            <person name="Li P."/>
            <person name="Lu B."/>
        </authorList>
    </citation>
    <scope>NUCLEOTIDE SEQUENCE [LARGE SCALE GENOMIC DNA]</scope>
    <source>
        <strain evidence="14 15">BJ06-0157</strain>
    </source>
</reference>
<evidence type="ECO:0000256" key="10">
    <source>
        <dbReference type="ARBA" id="ARBA00048109"/>
    </source>
</evidence>
<dbReference type="EMBL" id="JADLQX010000034">
    <property type="protein sequence ID" value="MBF6301935.1"/>
    <property type="molecule type" value="Genomic_DNA"/>
</dbReference>
<keyword evidence="5 11" id="KW-0444">Lipid biosynthesis</keyword>
<dbReference type="InterPro" id="IPR014292">
    <property type="entry name" value="Acyl_transf_WS/DGAT"/>
</dbReference>
<evidence type="ECO:0000256" key="4">
    <source>
        <dbReference type="ARBA" id="ARBA00013244"/>
    </source>
</evidence>
<comment type="pathway">
    <text evidence="2">Lipid metabolism.</text>
</comment>
<gene>
    <name evidence="14" type="ORF">IU459_30960</name>
</gene>
<evidence type="ECO:0000256" key="9">
    <source>
        <dbReference type="ARBA" id="ARBA00023315"/>
    </source>
</evidence>
<dbReference type="RefSeq" id="WP_195133140.1">
    <property type="nucleotide sequence ID" value="NZ_JADLQX010000034.1"/>
</dbReference>
<evidence type="ECO:0000313" key="14">
    <source>
        <dbReference type="EMBL" id="MBF6301935.1"/>
    </source>
</evidence>
<keyword evidence="15" id="KW-1185">Reference proteome</keyword>
<feature type="domain" description="O-acyltransferase WSD1-like N-terminal" evidence="12">
    <location>
        <begin position="4"/>
        <end position="251"/>
    </location>
</feature>
<evidence type="ECO:0000256" key="6">
    <source>
        <dbReference type="ARBA" id="ARBA00022679"/>
    </source>
</evidence>
<evidence type="ECO:0000259" key="12">
    <source>
        <dbReference type="Pfam" id="PF03007"/>
    </source>
</evidence>
<proteinExistence type="inferred from homology"/>
<dbReference type="InterPro" id="IPR009721">
    <property type="entry name" value="O-acyltransferase_WSD1_C"/>
</dbReference>
<comment type="similarity">
    <text evidence="3 11">Belongs to the long-chain O-acyltransferase family.</text>
</comment>
<evidence type="ECO:0000259" key="13">
    <source>
        <dbReference type="Pfam" id="PF06974"/>
    </source>
</evidence>
<comment type="caution">
    <text evidence="14">The sequence shown here is derived from an EMBL/GenBank/DDBJ whole genome shotgun (WGS) entry which is preliminary data.</text>
</comment>
<keyword evidence="7 11" id="KW-0319">Glycerol metabolism</keyword>
<dbReference type="InterPro" id="IPR023213">
    <property type="entry name" value="CAT-like_dom_sf"/>
</dbReference>
<keyword evidence="6 11" id="KW-0808">Transferase</keyword>
<dbReference type="SUPFAM" id="SSF52777">
    <property type="entry name" value="CoA-dependent acyltransferases"/>
    <property type="match status" value="1"/>
</dbReference>
<comment type="pathway">
    <text evidence="1 11">Glycerolipid metabolism; triacylglycerol biosynthesis.</text>
</comment>
<evidence type="ECO:0000256" key="8">
    <source>
        <dbReference type="ARBA" id="ARBA00023098"/>
    </source>
</evidence>
<keyword evidence="8 11" id="KW-0443">Lipid metabolism</keyword>
<evidence type="ECO:0000256" key="11">
    <source>
        <dbReference type="RuleBase" id="RU361241"/>
    </source>
</evidence>
<dbReference type="Gene3D" id="3.30.559.30">
    <property type="entry name" value="Nonribosomal peptide synthetase, condensation domain"/>
    <property type="match status" value="1"/>
</dbReference>
<evidence type="ECO:0000256" key="7">
    <source>
        <dbReference type="ARBA" id="ARBA00022798"/>
    </source>
</evidence>
<dbReference type="Pfam" id="PF03007">
    <property type="entry name" value="WS_DGAT_cat"/>
    <property type="match status" value="1"/>
</dbReference>
<dbReference type="NCBIfam" id="TIGR02946">
    <property type="entry name" value="acyl_WS_DGAT"/>
    <property type="match status" value="1"/>
</dbReference>
<dbReference type="Pfam" id="PF06974">
    <property type="entry name" value="WS_DGAT_C"/>
    <property type="match status" value="1"/>
</dbReference>
<feature type="domain" description="O-acyltransferase WSD1 C-terminal" evidence="13">
    <location>
        <begin position="294"/>
        <end position="438"/>
    </location>
</feature>
<evidence type="ECO:0000256" key="5">
    <source>
        <dbReference type="ARBA" id="ARBA00022516"/>
    </source>
</evidence>
<dbReference type="PANTHER" id="PTHR31650:SF1">
    <property type="entry name" value="WAX ESTER SYNTHASE_DIACYLGLYCEROL ACYLTRANSFERASE 4-RELATED"/>
    <property type="match status" value="1"/>
</dbReference>
<dbReference type="InterPro" id="IPR045034">
    <property type="entry name" value="O-acyltransferase_WSD1-like"/>
</dbReference>
<evidence type="ECO:0000256" key="3">
    <source>
        <dbReference type="ARBA" id="ARBA00009587"/>
    </source>
</evidence>
<evidence type="ECO:0000313" key="15">
    <source>
        <dbReference type="Proteomes" id="UP000702209"/>
    </source>
</evidence>